<dbReference type="EMBL" id="NKXS01003618">
    <property type="protein sequence ID" value="PIN09060.1"/>
    <property type="molecule type" value="Genomic_DNA"/>
</dbReference>
<feature type="transmembrane region" description="Helical" evidence="1">
    <location>
        <begin position="58"/>
        <end position="78"/>
    </location>
</feature>
<sequence length="82" mass="9636">MYRTNDAVVKYLVRYIIWDPTFCQEVLLSSIQVQLLMVSWCCWFFGGQRKHETEDMRLWHICLALSLAAVGAMLKQIITEHS</sequence>
<dbReference type="Proteomes" id="UP000231279">
    <property type="component" value="Unassembled WGS sequence"/>
</dbReference>
<gene>
    <name evidence="2" type="ORF">CDL12_18361</name>
</gene>
<keyword evidence="1" id="KW-0812">Transmembrane</keyword>
<evidence type="ECO:0000313" key="3">
    <source>
        <dbReference type="Proteomes" id="UP000231279"/>
    </source>
</evidence>
<evidence type="ECO:0000313" key="2">
    <source>
        <dbReference type="EMBL" id="PIN09060.1"/>
    </source>
</evidence>
<reference evidence="3" key="1">
    <citation type="journal article" date="2018" name="Gigascience">
        <title>Genome assembly of the Pink Ipe (Handroanthus impetiginosus, Bignoniaceae), a highly valued, ecologically keystone Neotropical timber forest tree.</title>
        <authorList>
            <person name="Silva-Junior O.B."/>
            <person name="Grattapaglia D."/>
            <person name="Novaes E."/>
            <person name="Collevatti R.G."/>
        </authorList>
    </citation>
    <scope>NUCLEOTIDE SEQUENCE [LARGE SCALE GENOMIC DNA]</scope>
    <source>
        <strain evidence="3">cv. UFG-1</strain>
    </source>
</reference>
<protein>
    <submittedName>
        <fullName evidence="2">Uncharacterized protein</fullName>
    </submittedName>
</protein>
<dbReference type="AlphaFoldDB" id="A0A2G9GVM4"/>
<keyword evidence="1" id="KW-1133">Transmembrane helix</keyword>
<accession>A0A2G9GVM4</accession>
<proteinExistence type="predicted"/>
<evidence type="ECO:0000256" key="1">
    <source>
        <dbReference type="SAM" id="Phobius"/>
    </source>
</evidence>
<organism evidence="2 3">
    <name type="scientific">Handroanthus impetiginosus</name>
    <dbReference type="NCBI Taxonomy" id="429701"/>
    <lineage>
        <taxon>Eukaryota</taxon>
        <taxon>Viridiplantae</taxon>
        <taxon>Streptophyta</taxon>
        <taxon>Embryophyta</taxon>
        <taxon>Tracheophyta</taxon>
        <taxon>Spermatophyta</taxon>
        <taxon>Magnoliopsida</taxon>
        <taxon>eudicotyledons</taxon>
        <taxon>Gunneridae</taxon>
        <taxon>Pentapetalae</taxon>
        <taxon>asterids</taxon>
        <taxon>lamiids</taxon>
        <taxon>Lamiales</taxon>
        <taxon>Bignoniaceae</taxon>
        <taxon>Crescentiina</taxon>
        <taxon>Tabebuia alliance</taxon>
        <taxon>Handroanthus</taxon>
    </lineage>
</organism>
<comment type="caution">
    <text evidence="2">The sequence shown here is derived from an EMBL/GenBank/DDBJ whole genome shotgun (WGS) entry which is preliminary data.</text>
</comment>
<keyword evidence="1" id="KW-0472">Membrane</keyword>
<name>A0A2G9GVM4_9LAMI</name>
<keyword evidence="3" id="KW-1185">Reference proteome</keyword>